<dbReference type="EMBL" id="LR991654">
    <property type="protein sequence ID" value="CAD7768985.1"/>
    <property type="molecule type" value="Genomic_DNA"/>
</dbReference>
<proteinExistence type="evidence at protein level"/>
<reference evidence="2" key="2">
    <citation type="journal article" date="2024" name="Nat. Commun.">
        <title>Ethane-oxidising archaea couple CO&amp;lt;sub&amp;gt;2&amp;lt;/sub&amp;gt; generation to F&amp;lt;sub&amp;gt;420&amp;lt;/sub&amp;gt; reduction.</title>
        <authorList>
            <person name="Lemaire O.N."/>
            <person name="Wegener G."/>
            <person name="Wagner T."/>
        </authorList>
    </citation>
    <scope>X-RAY CRYSTALLOGRAPHY (1.97 ANGSTROMS) OF 1-430 IN COMPLEX WITH [4FE-4S] CLUSTER</scope>
</reference>
<protein>
    <submittedName>
        <fullName evidence="1">Formylmethanofuran dehydrogenase subunit B</fullName>
    </submittedName>
</protein>
<keyword evidence="2" id="KW-0408">Iron</keyword>
<reference evidence="1" key="1">
    <citation type="submission" date="2020-12" db="EMBL/GenBank/DDBJ databases">
        <authorList>
            <person name="Hahn"/>
            <person name="C.J."/>
            <person name="Laso-Perez"/>
            <person name="R."/>
            <person name="Vulcano"/>
            <person name="F."/>
            <person name="Vaziourakis"/>
            <person name="K.-M."/>
            <person name="Stokke"/>
            <person name="R."/>
            <person name="Steen"/>
            <person name="I.H."/>
            <person name="Teske"/>
            <person name="A."/>
            <person name="Boetius"/>
            <person name="A."/>
            <person name="Liebeke"/>
            <person name="M."/>
            <person name="Amann"/>
            <person name="R."/>
            <person name="Knittel"/>
            <person name="K. and Wegener. G."/>
        </authorList>
    </citation>
    <scope>NUCLEOTIDE SEQUENCE</scope>
    <source>
        <strain evidence="1">Gfbio:2ba61e4a-a911-483b-ba5e-e0ad8afd3b38:GoM-Arc1_E50</strain>
    </source>
</reference>
<keyword evidence="2" id="KW-0004">4Fe-4S</keyword>
<evidence type="ECO:0000313" key="1">
    <source>
        <dbReference type="EMBL" id="CAD7768985.1"/>
    </source>
</evidence>
<feature type="binding site" evidence="2">
    <location>
        <position position="9"/>
    </location>
    <ligand>
        <name>[4Fe-4S] cluster</name>
        <dbReference type="ChEBI" id="CHEBI:49883"/>
    </ligand>
</feature>
<feature type="binding site" evidence="2">
    <location>
        <position position="16"/>
    </location>
    <ligand>
        <name>[4Fe-4S] cluster</name>
        <dbReference type="ChEBI" id="CHEBI:49883"/>
    </ligand>
</feature>
<name>A0ACD6B9F8_9EURY</name>
<gene>
    <name evidence="1" type="ORF">FHEFKHOI_00471</name>
</gene>
<keyword evidence="2" id="KW-0479">Metal-binding</keyword>
<keyword evidence="2" id="KW-0411">Iron-sulfur</keyword>
<accession>A0ACD6B9F8</accession>
<evidence type="ECO:0007829" key="2">
    <source>
        <dbReference type="PDB" id="8RJA"/>
    </source>
</evidence>
<feature type="binding site" evidence="2">
    <location>
        <position position="12"/>
    </location>
    <ligand>
        <name>[4Fe-4S] cluster</name>
        <dbReference type="ChEBI" id="CHEBI:49883"/>
    </ligand>
</feature>
<sequence length="430" mass="47026">MVEITDAICSFCGSLCDDLTVKVEDNRIVDVRRACRLGAKKILGHERIPAPMIRDGSGELVEASYDEAIDRAAEILAGSKRPLLYGWASTSCEAQSKGILLAEIIGGVIDNTASVCHGPSTLAVQEKGLPTASLGQMKNRADLVIFWGCNPVHAHPRHMSRYSVYKKGFFLDRGRQNRKFVTVDVRMTDTAAISDEFIQIEQGSDYLIVSAIRALVNGKGDVVPETVAGVPKEELARVAEMMTSCRFGMILYGMGLTQSRSKYKNIDIALSLINDLNTKTKFVITPMRGHYNVTGFGQVCSWQTGFPTVDLARGVPYYNPGEMSANDLLMRDEVDSAMIIAGDAGAHFPAASIRNLAKVPLVQIDPYPNATTELANVVIPAAIVGIECEGTAYRMDGVSLRMRKLVESDYLSDEEILDRIIEKVRVIKGE</sequence>
<accession>A0A7R9R4U5</accession>
<organism evidence="1">
    <name type="scientific">Candidatus Methanoperedenaceae archaeon GB50</name>
    <dbReference type="NCBI Taxonomy" id="2691038"/>
    <lineage>
        <taxon>Archaea</taxon>
        <taxon>Methanobacteriati</taxon>
        <taxon>Methanobacteriota</taxon>
        <taxon>Stenosarchaea group</taxon>
        <taxon>Methanomicrobia</taxon>
        <taxon>Methanosarcinales</taxon>
        <taxon>ANME-2 cluster</taxon>
        <taxon>Candidatus Methanoperedentaceae</taxon>
    </lineage>
</organism>
<dbReference type="PDB" id="8RJA">
    <property type="method" value="X-ray"/>
    <property type="resolution" value="1.97 A"/>
    <property type="chains" value="B/H=1-430"/>
</dbReference>
<feature type="binding site" evidence="2">
    <location>
        <position position="35"/>
    </location>
    <ligand>
        <name>[4Fe-4S] cluster</name>
        <dbReference type="ChEBI" id="CHEBI:49883"/>
    </ligand>
</feature>
<keyword evidence="2" id="KW-0002">3D-structure</keyword>